<evidence type="ECO:0000256" key="1">
    <source>
        <dbReference type="ARBA" id="ARBA00003555"/>
    </source>
</evidence>
<keyword evidence="8 14" id="KW-0560">Oxidoreductase</keyword>
<comment type="catalytic activity">
    <reaction evidence="11">
        <text>2,5-diamino-6-(1-D-ribitylamino)pyrimidin-4(3H)-one 5'-phosphate + NAD(+) = 2,5-diamino-6-(1-D-ribosylamino)pyrimidin-4(3H)-one 5'-phosphate + NADH + H(+)</text>
        <dbReference type="Rhea" id="RHEA:27274"/>
        <dbReference type="ChEBI" id="CHEBI:15378"/>
        <dbReference type="ChEBI" id="CHEBI:57540"/>
        <dbReference type="ChEBI" id="CHEBI:57945"/>
        <dbReference type="ChEBI" id="CHEBI:58890"/>
        <dbReference type="ChEBI" id="CHEBI:59545"/>
        <dbReference type="EC" id="1.1.1.302"/>
    </reaction>
</comment>
<dbReference type="NCBIfam" id="TIGR00227">
    <property type="entry name" value="ribD_Cterm"/>
    <property type="match status" value="1"/>
</dbReference>
<evidence type="ECO:0000313" key="14">
    <source>
        <dbReference type="EMBL" id="KAJ1643153.1"/>
    </source>
</evidence>
<name>A0A9W7XF39_9FUNG</name>
<keyword evidence="7" id="KW-0521">NADP</keyword>
<accession>A0A9W7XF39</accession>
<comment type="catalytic activity">
    <reaction evidence="12">
        <text>2,5-diamino-6-(1-D-ribitylamino)pyrimidin-4(3H)-one 5'-phosphate + NADP(+) = 2,5-diamino-6-(1-D-ribosylamino)pyrimidin-4(3H)-one 5'-phosphate + NADPH + H(+)</text>
        <dbReference type="Rhea" id="RHEA:27278"/>
        <dbReference type="ChEBI" id="CHEBI:15378"/>
        <dbReference type="ChEBI" id="CHEBI:57783"/>
        <dbReference type="ChEBI" id="CHEBI:58349"/>
        <dbReference type="ChEBI" id="CHEBI:58890"/>
        <dbReference type="ChEBI" id="CHEBI:59545"/>
        <dbReference type="EC" id="1.1.1.302"/>
    </reaction>
</comment>
<feature type="domain" description="Bacterial bifunctional deaminase-reductase C-terminal" evidence="13">
    <location>
        <begin position="45"/>
        <end position="255"/>
    </location>
</feature>
<dbReference type="PANTHER" id="PTHR38011:SF7">
    <property type="entry name" value="2,5-DIAMINO-6-RIBOSYLAMINO-4(3H)-PYRIMIDINONE 5'-PHOSPHATE REDUCTASE"/>
    <property type="match status" value="1"/>
</dbReference>
<dbReference type="GO" id="GO:0009231">
    <property type="term" value="P:riboflavin biosynthetic process"/>
    <property type="evidence" value="ECO:0007669"/>
    <property type="project" value="UniProtKB-KW"/>
</dbReference>
<dbReference type="Pfam" id="PF01872">
    <property type="entry name" value="RibD_C"/>
    <property type="match status" value="1"/>
</dbReference>
<dbReference type="Proteomes" id="UP001145021">
    <property type="component" value="Unassembled WGS sequence"/>
</dbReference>
<evidence type="ECO:0000256" key="7">
    <source>
        <dbReference type="ARBA" id="ARBA00022857"/>
    </source>
</evidence>
<dbReference type="InterPro" id="IPR011549">
    <property type="entry name" value="RibD_C"/>
</dbReference>
<dbReference type="SUPFAM" id="SSF53597">
    <property type="entry name" value="Dihydrofolate reductase-like"/>
    <property type="match status" value="1"/>
</dbReference>
<comment type="function">
    <text evidence="1">Catalyzes an early step in riboflavin biosynthesis, the NADPH-dependent reduction of the ribose side chain of 2,5-diamino-6-ribosylamino-4(3H)-pyrimidinone 5'-phosphate, yielding 2,5-diamino-6-ribitylamino-4(3H)-pyrimidinone 5'-phosphate.</text>
</comment>
<comment type="pathway">
    <text evidence="2">Cofactor biosynthesis; riboflavin biosynthesis.</text>
</comment>
<proteinExistence type="inferred from homology"/>
<gene>
    <name evidence="14" type="primary">RIB7</name>
    <name evidence="14" type="ORF">LPJ64_005046</name>
</gene>
<keyword evidence="15" id="KW-1185">Reference proteome</keyword>
<evidence type="ECO:0000256" key="12">
    <source>
        <dbReference type="ARBA" id="ARBA00049020"/>
    </source>
</evidence>
<evidence type="ECO:0000256" key="2">
    <source>
        <dbReference type="ARBA" id="ARBA00005104"/>
    </source>
</evidence>
<dbReference type="GO" id="GO:0050661">
    <property type="term" value="F:NADP binding"/>
    <property type="evidence" value="ECO:0007669"/>
    <property type="project" value="InterPro"/>
</dbReference>
<dbReference type="EMBL" id="JANBOH010000289">
    <property type="protein sequence ID" value="KAJ1643153.1"/>
    <property type="molecule type" value="Genomic_DNA"/>
</dbReference>
<dbReference type="InterPro" id="IPR050765">
    <property type="entry name" value="Riboflavin_Biosynth_HTPR"/>
</dbReference>
<comment type="caution">
    <text evidence="14">The sequence shown here is derived from an EMBL/GenBank/DDBJ whole genome shotgun (WGS) entry which is preliminary data.</text>
</comment>
<evidence type="ECO:0000256" key="10">
    <source>
        <dbReference type="ARBA" id="ARBA00031630"/>
    </source>
</evidence>
<evidence type="ECO:0000256" key="6">
    <source>
        <dbReference type="ARBA" id="ARBA00022619"/>
    </source>
</evidence>
<evidence type="ECO:0000256" key="3">
    <source>
        <dbReference type="ARBA" id="ARBA00009723"/>
    </source>
</evidence>
<comment type="similarity">
    <text evidence="3">Belongs to the HTP reductase family.</text>
</comment>
<sequence>MIDSDNSTAGDNSRIGINTSDQEARSFVSRALDFSRQPTKSNSLYVTLTFAQSLDGKIALPNQRLHLSGPQSMQMTHWMRASHDGILVGIGTVLTDDPRLNARLVLPIDQPGHPRPIVLDPRLRFPTDARLLQNNRDNMPWIVTGPQHDRYRRAELEALGAHVVVVDLCDDMGRPRVSDVLKELAQRGIRHLMVEGGAQIIQAFLESQLVDSLVVTIAPALVGSRGVPAVPASDGIQALKIVPRAYEQFGVDVVLAADTDTDTDQRMR</sequence>
<dbReference type="PANTHER" id="PTHR38011">
    <property type="entry name" value="DIHYDROFOLATE REDUCTASE FAMILY PROTEIN (AFU_ORTHOLOGUE AFUA_8G06820)"/>
    <property type="match status" value="1"/>
</dbReference>
<reference evidence="14" key="1">
    <citation type="submission" date="2022-07" db="EMBL/GenBank/DDBJ databases">
        <title>Phylogenomic reconstructions and comparative analyses of Kickxellomycotina fungi.</title>
        <authorList>
            <person name="Reynolds N.K."/>
            <person name="Stajich J.E."/>
            <person name="Barry K."/>
            <person name="Grigoriev I.V."/>
            <person name="Crous P."/>
            <person name="Smith M.E."/>
        </authorList>
    </citation>
    <scope>NUCLEOTIDE SEQUENCE</scope>
    <source>
        <strain evidence="14">NBRC 105413</strain>
    </source>
</reference>
<evidence type="ECO:0000256" key="8">
    <source>
        <dbReference type="ARBA" id="ARBA00023002"/>
    </source>
</evidence>
<evidence type="ECO:0000256" key="11">
    <source>
        <dbReference type="ARBA" id="ARBA00047550"/>
    </source>
</evidence>
<evidence type="ECO:0000256" key="9">
    <source>
        <dbReference type="ARBA" id="ARBA00030073"/>
    </source>
</evidence>
<dbReference type="GO" id="GO:0008703">
    <property type="term" value="F:5-amino-6-(5-phosphoribosylamino)uracil reductase activity"/>
    <property type="evidence" value="ECO:0007669"/>
    <property type="project" value="InterPro"/>
</dbReference>
<dbReference type="Gene3D" id="3.40.430.10">
    <property type="entry name" value="Dihydrofolate Reductase, subunit A"/>
    <property type="match status" value="1"/>
</dbReference>
<evidence type="ECO:0000259" key="13">
    <source>
        <dbReference type="Pfam" id="PF01872"/>
    </source>
</evidence>
<organism evidence="14 15">
    <name type="scientific">Coemansia asiatica</name>
    <dbReference type="NCBI Taxonomy" id="1052880"/>
    <lineage>
        <taxon>Eukaryota</taxon>
        <taxon>Fungi</taxon>
        <taxon>Fungi incertae sedis</taxon>
        <taxon>Zoopagomycota</taxon>
        <taxon>Kickxellomycotina</taxon>
        <taxon>Kickxellomycetes</taxon>
        <taxon>Kickxellales</taxon>
        <taxon>Kickxellaceae</taxon>
        <taxon>Coemansia</taxon>
    </lineage>
</organism>
<evidence type="ECO:0000256" key="4">
    <source>
        <dbReference type="ARBA" id="ARBA00012851"/>
    </source>
</evidence>
<dbReference type="EC" id="1.1.1.302" evidence="4"/>
<protein>
    <recommendedName>
        <fullName evidence="5">2,5-diamino-6-ribosylamino-4(3H)-pyrimidinone 5'-phosphate reductase</fullName>
        <ecNumber evidence="4">1.1.1.302</ecNumber>
    </recommendedName>
    <alternativeName>
        <fullName evidence="10">2,5-diamino-6-(5-phospho-D-ribosylamino)pyrimidin-4(3H)-one reductase</fullName>
    </alternativeName>
    <alternativeName>
        <fullName evidence="9">2,5-diamino-6-ribitylamino-4(3H)-pyrimidinone 5'-phosphate synthase</fullName>
    </alternativeName>
</protein>
<evidence type="ECO:0000256" key="5">
    <source>
        <dbReference type="ARBA" id="ARBA00015035"/>
    </source>
</evidence>
<evidence type="ECO:0000313" key="15">
    <source>
        <dbReference type="Proteomes" id="UP001145021"/>
    </source>
</evidence>
<dbReference type="InterPro" id="IPR002734">
    <property type="entry name" value="RibDG_C"/>
</dbReference>
<dbReference type="AlphaFoldDB" id="A0A9W7XF39"/>
<dbReference type="InterPro" id="IPR024072">
    <property type="entry name" value="DHFR-like_dom_sf"/>
</dbReference>
<keyword evidence="6" id="KW-0686">Riboflavin biosynthesis</keyword>